<gene>
    <name evidence="3" type="ORF">HNQ50_001552</name>
</gene>
<keyword evidence="2 3" id="KW-0449">Lipoprotein</keyword>
<keyword evidence="2" id="KW-0812">Transmembrane</keyword>
<dbReference type="PROSITE" id="PS51257">
    <property type="entry name" value="PROKAR_LIPOPROTEIN"/>
    <property type="match status" value="1"/>
</dbReference>
<proteinExistence type="inferred from homology"/>
<evidence type="ECO:0000313" key="3">
    <source>
        <dbReference type="EMBL" id="MBB5190829.1"/>
    </source>
</evidence>
<keyword evidence="2" id="KW-0564">Palmitate</keyword>
<dbReference type="GO" id="GO:0005886">
    <property type="term" value="C:plasma membrane"/>
    <property type="evidence" value="ECO:0007669"/>
    <property type="project" value="UniProtKB-SubCell"/>
</dbReference>
<keyword evidence="2" id="KW-0472">Membrane</keyword>
<feature type="signal peptide" evidence="2">
    <location>
        <begin position="1"/>
        <end position="31"/>
    </location>
</feature>
<dbReference type="PANTHER" id="PTHR30203:SF33">
    <property type="entry name" value="BLR4455 PROTEIN"/>
    <property type="match status" value="1"/>
</dbReference>
<dbReference type="Gene3D" id="2.20.200.10">
    <property type="entry name" value="Outer membrane efflux proteins (OEP)"/>
    <property type="match status" value="1"/>
</dbReference>
<sequence length="509" mass="54473">MIRSTQLMTRTLKPLALTSLTVLLTACGAFGPERNPPAMAQPAHYAIASQPAAFDADGTAQTLDVGAAPVPQWWTAYHCPELNALVEEGLNNSPSLKSAQRTLQAARDGLRSQIGESLFPSVDVGFAPARQRGLGLPGLSQETFLYNVFEAQVQASYTFDFFGASVLADRALAEQVDQQAFQFAATRRGLATNIVVATINVSALQEQLNYTTQMVALGEERAQQMKDRYELGSAAHDDALAAEQDAANTAATLPPLRMQLLAARHAQAVLLGRAPDQAPPVLPLEKFTLPHNVPVAIPSDLIHQRPDILAAEAAVRATADEAGAATASMFPELTLSANYGRGGFDWTTFSSPAGLIWGIGARLTQPIFHGGALVARKHQYENAHEAAVAEYQQTVLSAFQSVANTLVSLEEDANTLKQTVRAETATADMASDTQARYRLGATPYYATLTAGQQMYLARIQSSRARAARLNDTAALFDAMGDPPVKMEPHGLFGIRMPEPYVASGVTVAK</sequence>
<evidence type="ECO:0000313" key="4">
    <source>
        <dbReference type="Proteomes" id="UP000543030"/>
    </source>
</evidence>
<comment type="caution">
    <text evidence="3">The sequence shown here is derived from an EMBL/GenBank/DDBJ whole genome shotgun (WGS) entry which is preliminary data.</text>
</comment>
<evidence type="ECO:0000256" key="1">
    <source>
        <dbReference type="ARBA" id="ARBA00007613"/>
    </source>
</evidence>
<dbReference type="Gene3D" id="1.20.1600.10">
    <property type="entry name" value="Outer membrane efflux proteins (OEP)"/>
    <property type="match status" value="1"/>
</dbReference>
<dbReference type="InterPro" id="IPR003423">
    <property type="entry name" value="OMP_efflux"/>
</dbReference>
<reference evidence="3 4" key="1">
    <citation type="submission" date="2020-08" db="EMBL/GenBank/DDBJ databases">
        <title>Genomic Encyclopedia of Type Strains, Phase IV (KMG-IV): sequencing the most valuable type-strain genomes for metagenomic binning, comparative biology and taxonomic classification.</title>
        <authorList>
            <person name="Goeker M."/>
        </authorList>
    </citation>
    <scope>NUCLEOTIDE SEQUENCE [LARGE SCALE GENOMIC DNA]</scope>
    <source>
        <strain evidence="3 4">DSM 18233</strain>
    </source>
</reference>
<dbReference type="InterPro" id="IPR010131">
    <property type="entry name" value="MdtP/NodT-like"/>
</dbReference>
<dbReference type="Pfam" id="PF02321">
    <property type="entry name" value="OEP"/>
    <property type="match status" value="2"/>
</dbReference>
<protein>
    <submittedName>
        <fullName evidence="3">NodT family efflux transporter outer membrane factor (OMF) lipoprotein</fullName>
    </submittedName>
</protein>
<dbReference type="AlphaFoldDB" id="A0A840RBL1"/>
<organism evidence="3 4">
    <name type="scientific">Silvimonas terrae</name>
    <dbReference type="NCBI Taxonomy" id="300266"/>
    <lineage>
        <taxon>Bacteria</taxon>
        <taxon>Pseudomonadati</taxon>
        <taxon>Pseudomonadota</taxon>
        <taxon>Betaproteobacteria</taxon>
        <taxon>Neisseriales</taxon>
        <taxon>Chitinibacteraceae</taxon>
        <taxon>Silvimonas</taxon>
    </lineage>
</organism>
<comment type="similarity">
    <text evidence="1 2">Belongs to the outer membrane factor (OMF) (TC 1.B.17) family.</text>
</comment>
<dbReference type="RefSeq" id="WP_221303062.1">
    <property type="nucleotide sequence ID" value="NZ_JACHHN010000003.1"/>
</dbReference>
<evidence type="ECO:0000256" key="2">
    <source>
        <dbReference type="RuleBase" id="RU362097"/>
    </source>
</evidence>
<keyword evidence="2" id="KW-0732">Signal</keyword>
<dbReference type="GO" id="GO:0015562">
    <property type="term" value="F:efflux transmembrane transporter activity"/>
    <property type="evidence" value="ECO:0007669"/>
    <property type="project" value="InterPro"/>
</dbReference>
<accession>A0A840RBL1</accession>
<keyword evidence="4" id="KW-1185">Reference proteome</keyword>
<comment type="subcellular location">
    <subcellularLocation>
        <location evidence="2">Cell membrane</location>
        <topology evidence="2">Lipid-anchor</topology>
    </subcellularLocation>
</comment>
<dbReference type="Proteomes" id="UP000543030">
    <property type="component" value="Unassembled WGS sequence"/>
</dbReference>
<dbReference type="NCBIfam" id="TIGR01845">
    <property type="entry name" value="outer_NodT"/>
    <property type="match status" value="1"/>
</dbReference>
<feature type="chain" id="PRO_5033100980" evidence="2">
    <location>
        <begin position="32"/>
        <end position="509"/>
    </location>
</feature>
<name>A0A840RBL1_9NEIS</name>
<dbReference type="PANTHER" id="PTHR30203">
    <property type="entry name" value="OUTER MEMBRANE CATION EFFLUX PROTEIN"/>
    <property type="match status" value="1"/>
</dbReference>
<dbReference type="EMBL" id="JACHHN010000003">
    <property type="protein sequence ID" value="MBB5190829.1"/>
    <property type="molecule type" value="Genomic_DNA"/>
</dbReference>
<keyword evidence="2" id="KW-1134">Transmembrane beta strand</keyword>
<dbReference type="SUPFAM" id="SSF56954">
    <property type="entry name" value="Outer membrane efflux proteins (OEP)"/>
    <property type="match status" value="1"/>
</dbReference>